<dbReference type="InterPro" id="IPR011701">
    <property type="entry name" value="MFS"/>
</dbReference>
<evidence type="ECO:0000313" key="6">
    <source>
        <dbReference type="Proteomes" id="UP000053758"/>
    </source>
</evidence>
<dbReference type="Gene3D" id="1.20.1720.10">
    <property type="entry name" value="Multidrug resistance protein D"/>
    <property type="match status" value="1"/>
</dbReference>
<keyword evidence="4" id="KW-0472">Membrane</keyword>
<organism evidence="5 6">
    <name type="scientific">Pseudozyma antarctica</name>
    <name type="common">Yeast</name>
    <name type="synonym">Candida antarctica</name>
    <dbReference type="NCBI Taxonomy" id="84753"/>
    <lineage>
        <taxon>Eukaryota</taxon>
        <taxon>Fungi</taxon>
        <taxon>Dikarya</taxon>
        <taxon>Basidiomycota</taxon>
        <taxon>Ustilaginomycotina</taxon>
        <taxon>Ustilaginomycetes</taxon>
        <taxon>Ustilaginales</taxon>
        <taxon>Ustilaginaceae</taxon>
        <taxon>Moesziomyces</taxon>
    </lineage>
</organism>
<dbReference type="RefSeq" id="XP_014655000.1">
    <property type="nucleotide sequence ID" value="XM_014799514.1"/>
</dbReference>
<dbReference type="InterPro" id="IPR020846">
    <property type="entry name" value="MFS_dom"/>
</dbReference>
<evidence type="ECO:0000256" key="2">
    <source>
        <dbReference type="ARBA" id="ARBA00022692"/>
    </source>
</evidence>
<dbReference type="AlphaFoldDB" id="A0A081CJY4"/>
<dbReference type="GeneID" id="26305938"/>
<dbReference type="PANTHER" id="PTHR23501:SF102">
    <property type="entry name" value="DRUG TRANSPORTER, PUTATIVE (AFU_ORTHOLOGUE AFUA_3G08530)-RELATED"/>
    <property type="match status" value="1"/>
</dbReference>
<dbReference type="CDD" id="cd17502">
    <property type="entry name" value="MFS_Azr1_MDR_like"/>
    <property type="match status" value="1"/>
</dbReference>
<keyword evidence="3" id="KW-1133">Transmembrane helix</keyword>
<protein>
    <submittedName>
        <fullName evidence="5">Major facilitator superfamily transporter</fullName>
    </submittedName>
</protein>
<gene>
    <name evidence="5" type="ORF">PAN0_015c5205</name>
</gene>
<evidence type="ECO:0000256" key="1">
    <source>
        <dbReference type="ARBA" id="ARBA00004141"/>
    </source>
</evidence>
<accession>A0A081CJY4</accession>
<evidence type="ECO:0000256" key="4">
    <source>
        <dbReference type="ARBA" id="ARBA00023136"/>
    </source>
</evidence>
<dbReference type="EMBL" id="DF830082">
    <property type="protein sequence ID" value="GAK66980.1"/>
    <property type="molecule type" value="Genomic_DNA"/>
</dbReference>
<dbReference type="Gene3D" id="1.20.1250.20">
    <property type="entry name" value="MFS general substrate transporter like domains"/>
    <property type="match status" value="1"/>
</dbReference>
<dbReference type="PRINTS" id="PR01036">
    <property type="entry name" value="TCRTETB"/>
</dbReference>
<keyword evidence="6" id="KW-1185">Reference proteome</keyword>
<dbReference type="Pfam" id="PF07690">
    <property type="entry name" value="MFS_1"/>
    <property type="match status" value="1"/>
</dbReference>
<evidence type="ECO:0000313" key="5">
    <source>
        <dbReference type="EMBL" id="GAK66980.1"/>
    </source>
</evidence>
<dbReference type="GO" id="GO:0022857">
    <property type="term" value="F:transmembrane transporter activity"/>
    <property type="evidence" value="ECO:0007669"/>
    <property type="project" value="InterPro"/>
</dbReference>
<dbReference type="InterPro" id="IPR036259">
    <property type="entry name" value="MFS_trans_sf"/>
</dbReference>
<keyword evidence="2" id="KW-0812">Transmembrane</keyword>
<name>A0A081CJY4_PSEA2</name>
<dbReference type="OrthoDB" id="10021397at2759"/>
<dbReference type="PROSITE" id="PS50850">
    <property type="entry name" value="MFS"/>
    <property type="match status" value="1"/>
</dbReference>
<dbReference type="PANTHER" id="PTHR23501">
    <property type="entry name" value="MAJOR FACILITATOR SUPERFAMILY"/>
    <property type="match status" value="1"/>
</dbReference>
<dbReference type="GO" id="GO:0005886">
    <property type="term" value="C:plasma membrane"/>
    <property type="evidence" value="ECO:0007669"/>
    <property type="project" value="TreeGrafter"/>
</dbReference>
<evidence type="ECO:0000256" key="3">
    <source>
        <dbReference type="ARBA" id="ARBA00022989"/>
    </source>
</evidence>
<sequence>MSATTPIEKAATEELGDNPLAPVETRMSDYVPPVMSTLQRRVIMVSLCLTLFLGALDVTIISTALPTIARELGMTSQQYAWISSAFTLANTTSTPVWAKASDIFGRRGIVIASAVAFMAGSLICALARDGTMLIGGRVVQGLGSGGSLVMVTIIIGDLFALKDRAKYYGLTGIVWGIASAIGPVLGGVFVQTIGWRWCFYINLPFDGLAIVVLFFVLKVEVEREPVMQGLRTLDWTGLVLIIAGSILFLYGLEIGATNAQPWSAPIVVCMMTIGLALLVVFMVWEARFAAKPVIPGRIFSKATNMAAFVLACLHSLCFISFDFFLPLYSQVILGLSPLISGVTLFALIVPLSCMPVVGSIFIRKTGNYVILCYVGATLMTLGSGLFISFKTEREWAKIITFQVITGIGAGLLFQTPLIALQNYLHQADMAAAMSAYNFLRNLCTSISVVIGSVLIQHSLPAGSSITSLHSTQETSAGHETVEIVSKKQYMNGLRNMWIFYTAICGIMLAACVFIKQKRKVDKSEEASVENGPEKRKSIEEATA</sequence>
<dbReference type="Proteomes" id="UP000053758">
    <property type="component" value="Unassembled WGS sequence"/>
</dbReference>
<proteinExistence type="predicted"/>
<dbReference type="HOGENOM" id="CLU_000960_22_0_1"/>
<dbReference type="SUPFAM" id="SSF103473">
    <property type="entry name" value="MFS general substrate transporter"/>
    <property type="match status" value="1"/>
</dbReference>
<comment type="subcellular location">
    <subcellularLocation>
        <location evidence="1">Membrane</location>
        <topology evidence="1">Multi-pass membrane protein</topology>
    </subcellularLocation>
</comment>
<reference evidence="6" key="1">
    <citation type="journal article" date="2014" name="Genome Announc.">
        <title>Draft Genome Sequence of the Yeast Pseudozyma antarctica Type Strain JCM10317, a Producer of the Glycolipid Biosurfactants, Mannosylerythritol Lipids.</title>
        <authorList>
            <person name="Saika A."/>
            <person name="Koike H."/>
            <person name="Hori T."/>
            <person name="Fukuoka T."/>
            <person name="Sato S."/>
            <person name="Habe H."/>
            <person name="Kitamoto D."/>
            <person name="Morita T."/>
        </authorList>
    </citation>
    <scope>NUCLEOTIDE SEQUENCE [LARGE SCALE GENOMIC DNA]</scope>
    <source>
        <strain evidence="6">JCM 10317</strain>
    </source>
</reference>